<proteinExistence type="predicted"/>
<feature type="region of interest" description="Disordered" evidence="3">
    <location>
        <begin position="39"/>
        <end position="58"/>
    </location>
</feature>
<dbReference type="Proteomes" id="UP000198925">
    <property type="component" value="Unassembled WGS sequence"/>
</dbReference>
<evidence type="ECO:0000259" key="4">
    <source>
        <dbReference type="Pfam" id="PF10431"/>
    </source>
</evidence>
<dbReference type="InterPro" id="IPR019489">
    <property type="entry name" value="Clp_ATPase_C"/>
</dbReference>
<protein>
    <submittedName>
        <fullName evidence="5">C-terminal, D2-small domain-containing protein, of ClpB protein</fullName>
    </submittedName>
</protein>
<dbReference type="GO" id="GO:0005524">
    <property type="term" value="F:ATP binding"/>
    <property type="evidence" value="ECO:0007669"/>
    <property type="project" value="UniProtKB-KW"/>
</dbReference>
<dbReference type="RefSeq" id="WP_143018393.1">
    <property type="nucleotide sequence ID" value="NZ_FMZX01000093.1"/>
</dbReference>
<sequence>PAYGARPLKRVIQRNLQDQLANLLLEGRIHDGEQLRVTAGPDGLEVRRTGSPRLAEAA</sequence>
<gene>
    <name evidence="5" type="ORF">SAMN04487779_10931</name>
</gene>
<feature type="domain" description="Clp ATPase C-terminal" evidence="4">
    <location>
        <begin position="1"/>
        <end position="37"/>
    </location>
</feature>
<dbReference type="AlphaFoldDB" id="A0A1G7ESB6"/>
<keyword evidence="6" id="KW-1185">Reference proteome</keyword>
<accession>A0A1G7ESB6</accession>
<evidence type="ECO:0000256" key="2">
    <source>
        <dbReference type="ARBA" id="ARBA00022840"/>
    </source>
</evidence>
<feature type="non-terminal residue" evidence="5">
    <location>
        <position position="1"/>
    </location>
</feature>
<dbReference type="Gene3D" id="1.10.8.60">
    <property type="match status" value="1"/>
</dbReference>
<evidence type="ECO:0000313" key="6">
    <source>
        <dbReference type="Proteomes" id="UP000198925"/>
    </source>
</evidence>
<dbReference type="EMBL" id="FMZX01000093">
    <property type="protein sequence ID" value="SDE66376.1"/>
    <property type="molecule type" value="Genomic_DNA"/>
</dbReference>
<keyword evidence="2" id="KW-0067">ATP-binding</keyword>
<evidence type="ECO:0000256" key="1">
    <source>
        <dbReference type="ARBA" id="ARBA00022741"/>
    </source>
</evidence>
<reference evidence="5 6" key="1">
    <citation type="submission" date="2016-10" db="EMBL/GenBank/DDBJ databases">
        <authorList>
            <person name="de Groot N.N."/>
        </authorList>
    </citation>
    <scope>NUCLEOTIDE SEQUENCE [LARGE SCALE GENOMIC DNA]</scope>
    <source>
        <strain evidence="5 6">CPCC 100156</strain>
    </source>
</reference>
<keyword evidence="1" id="KW-0547">Nucleotide-binding</keyword>
<dbReference type="Pfam" id="PF10431">
    <property type="entry name" value="ClpB_D2-small"/>
    <property type="match status" value="1"/>
</dbReference>
<organism evidence="5 6">
    <name type="scientific">Belnapia rosea</name>
    <dbReference type="NCBI Taxonomy" id="938405"/>
    <lineage>
        <taxon>Bacteria</taxon>
        <taxon>Pseudomonadati</taxon>
        <taxon>Pseudomonadota</taxon>
        <taxon>Alphaproteobacteria</taxon>
        <taxon>Acetobacterales</taxon>
        <taxon>Roseomonadaceae</taxon>
        <taxon>Belnapia</taxon>
    </lineage>
</organism>
<name>A0A1G7ESB6_9PROT</name>
<evidence type="ECO:0000313" key="5">
    <source>
        <dbReference type="EMBL" id="SDE66376.1"/>
    </source>
</evidence>
<evidence type="ECO:0000256" key="3">
    <source>
        <dbReference type="SAM" id="MobiDB-lite"/>
    </source>
</evidence>